<dbReference type="InterPro" id="IPR043708">
    <property type="entry name" value="DUF5648"/>
</dbReference>
<dbReference type="AlphaFoldDB" id="A0AA96VNB7"/>
<proteinExistence type="predicted"/>
<dbReference type="Pfam" id="PF18885">
    <property type="entry name" value="DUF5648"/>
    <property type="match status" value="1"/>
</dbReference>
<name>A0AA96VNB7_9STRE</name>
<dbReference type="RefSeq" id="WP_248054089.1">
    <property type="nucleotide sequence ID" value="NZ_CP118734.1"/>
</dbReference>
<dbReference type="Proteomes" id="UP001301526">
    <property type="component" value="Chromosome"/>
</dbReference>
<gene>
    <name evidence="2" type="ORF">PW220_05605</name>
</gene>
<feature type="domain" description="DUF5648" evidence="1">
    <location>
        <begin position="165"/>
        <end position="294"/>
    </location>
</feature>
<evidence type="ECO:0000259" key="1">
    <source>
        <dbReference type="Pfam" id="PF18885"/>
    </source>
</evidence>
<organism evidence="2 3">
    <name type="scientific">Streptococcus iners subsp. hyiners</name>
    <dbReference type="NCBI Taxonomy" id="3028083"/>
    <lineage>
        <taxon>Bacteria</taxon>
        <taxon>Bacillati</taxon>
        <taxon>Bacillota</taxon>
        <taxon>Bacilli</taxon>
        <taxon>Lactobacillales</taxon>
        <taxon>Streptococcaceae</taxon>
        <taxon>Streptococcus</taxon>
        <taxon>Streptococcus iners</taxon>
    </lineage>
</organism>
<accession>A0AA96VNB7</accession>
<evidence type="ECO:0000313" key="2">
    <source>
        <dbReference type="EMBL" id="WNY48209.1"/>
    </source>
</evidence>
<keyword evidence="3" id="KW-1185">Reference proteome</keyword>
<sequence length="295" mass="33644">MKKIIGLFILLISVLLLEPSGNLGVSALENDSTVVEKISSTDEHLVEFISHGASEYEPGTFRMTLKVGEKGQILRPQNSPLKDFRYSFEMTVRDPSIISFDEQGNWEALKVGKTEVIPNFPSGDSIQAKKFQEELAKSPLKLIVNEVKVGWEVKVVEADFFDGRPMYRFYNPNNKEHFYTGSVDERDFLIKIGWGSYEGISWLSPASGQAVYRLYNPILKDHHYTIDTHEVDILTSQYNWINEGIAWYSGGDTHVHRLFHSSLTSGSHHYTTDENEVKILQGRGWKYEGIAWYGK</sequence>
<reference evidence="2 3" key="1">
    <citation type="submission" date="2023-02" db="EMBL/GenBank/DDBJ databases">
        <title>Streptococcus sp. Genome Sequencing and Assembly.</title>
        <authorList>
            <person name="Shore S.M."/>
            <person name="Nicholson T.L."/>
        </authorList>
    </citation>
    <scope>NUCLEOTIDE SEQUENCE [LARGE SCALE GENOMIC DNA]</scope>
    <source>
        <strain evidence="2 3">29892</strain>
    </source>
</reference>
<evidence type="ECO:0000313" key="3">
    <source>
        <dbReference type="Proteomes" id="UP001301526"/>
    </source>
</evidence>
<dbReference type="EMBL" id="CP118734">
    <property type="protein sequence ID" value="WNY48209.1"/>
    <property type="molecule type" value="Genomic_DNA"/>
</dbReference>
<protein>
    <recommendedName>
        <fullName evidence="1">DUF5648 domain-containing protein</fullName>
    </recommendedName>
</protein>